<dbReference type="InterPro" id="IPR011049">
    <property type="entry name" value="Serralysin-like_metalloprot_C"/>
</dbReference>
<reference evidence="3 4" key="1">
    <citation type="submission" date="2024-09" db="EMBL/GenBank/DDBJ databases">
        <title>Floridaenema gen nov. (Aerosakkonemataceae, Aerosakkonematales ord. nov., Cyanobacteria) from benthic tropical and subtropical fresh waters, with the description of four new species.</title>
        <authorList>
            <person name="Moretto J.A."/>
            <person name="Berthold D.E."/>
            <person name="Lefler F.W."/>
            <person name="Huang I.-S."/>
            <person name="Laughinghouse H. IV."/>
        </authorList>
    </citation>
    <scope>NUCLEOTIDE SEQUENCE [LARGE SCALE GENOMIC DNA]</scope>
    <source>
        <strain evidence="3 4">BLCC-F154</strain>
    </source>
</reference>
<sequence>MTTTIIDTDQTLNHNLGNLPDLVILEDETLEIAENVTYTISRFAEIDNQGNLRNFGTIDSNGDIENGGDIDNFGIFNNFGSIDNTGFFDNIGIINNYDFLITSRDLSNDGLINNQDSLRNTEFLGNFSDGTIENSGTLENFYILENEGTINNTGSFINIGTFSNFGTFNNSGTFNNTGTIRGTGDVIGNLSLTEGILSPGGLGRNADTNGTFSIEGDLNFTGGRLAISLSGVDGGDFDILNVTDDATLRGIDLQFSINENGLRDDLEEGETATIAFFQSGNLNNSLNLNNFTPTDTSDFDYTLQQSGNNLSLTIERLVINDPPIAEDDFATTRLNTPVTIPVLANDSDPNGDTLTIINVEDSPHGTIAIENDTLIFTPNSGFSGTANFNYTIDDGSGETATASVTVEVGTVQNGGNGKQTLEGNNGDDLLDGGNAKDRLLGNGGNDTLLGGNGADQIFGGSGDDLISGGRGDDTLNGGDGNDTFVLIRGNGSDTIQDFAVESDRLNLTNGLTSSRINVVLEGNNALVKTGDDILATLIGVTTTEITIV</sequence>
<evidence type="ECO:0000256" key="1">
    <source>
        <dbReference type="ARBA" id="ARBA00004613"/>
    </source>
</evidence>
<organism evidence="3 4">
    <name type="scientific">Floridaenema fluviatile BLCC-F154</name>
    <dbReference type="NCBI Taxonomy" id="3153640"/>
    <lineage>
        <taxon>Bacteria</taxon>
        <taxon>Bacillati</taxon>
        <taxon>Cyanobacteriota</taxon>
        <taxon>Cyanophyceae</taxon>
        <taxon>Oscillatoriophycideae</taxon>
        <taxon>Aerosakkonematales</taxon>
        <taxon>Aerosakkonemataceae</taxon>
        <taxon>Floridanema</taxon>
        <taxon>Floridanema fluviatile</taxon>
    </lineage>
</organism>
<comment type="subcellular location">
    <subcellularLocation>
        <location evidence="1">Secreted</location>
    </subcellularLocation>
</comment>
<evidence type="ECO:0000313" key="3">
    <source>
        <dbReference type="EMBL" id="MFB2933774.1"/>
    </source>
</evidence>
<dbReference type="PANTHER" id="PTHR38340:SF1">
    <property type="entry name" value="S-LAYER PROTEIN"/>
    <property type="match status" value="1"/>
</dbReference>
<accession>A0ABV4Y4M0</accession>
<evidence type="ECO:0000313" key="4">
    <source>
        <dbReference type="Proteomes" id="UP001576776"/>
    </source>
</evidence>
<dbReference type="InterPro" id="IPR050557">
    <property type="entry name" value="RTX_toxin/Mannuronan_C5-epim"/>
</dbReference>
<dbReference type="InterPro" id="IPR018511">
    <property type="entry name" value="Hemolysin-typ_Ca-bd_CS"/>
</dbReference>
<protein>
    <submittedName>
        <fullName evidence="3">Ig-like domain-containing protein</fullName>
    </submittedName>
</protein>
<keyword evidence="4" id="KW-1185">Reference proteome</keyword>
<dbReference type="Pfam" id="PF17963">
    <property type="entry name" value="Big_9"/>
    <property type="match status" value="1"/>
</dbReference>
<dbReference type="Pfam" id="PF00353">
    <property type="entry name" value="HemolysinCabind"/>
    <property type="match status" value="2"/>
</dbReference>
<dbReference type="InterPro" id="IPR001343">
    <property type="entry name" value="Hemolysn_Ca-bd"/>
</dbReference>
<dbReference type="PRINTS" id="PR00313">
    <property type="entry name" value="CABNDNGRPT"/>
</dbReference>
<dbReference type="RefSeq" id="WP_413255309.1">
    <property type="nucleotide sequence ID" value="NZ_JBHFNS010000013.1"/>
</dbReference>
<dbReference type="SUPFAM" id="SSF51120">
    <property type="entry name" value="beta-Roll"/>
    <property type="match status" value="1"/>
</dbReference>
<proteinExistence type="predicted"/>
<name>A0ABV4Y4M0_9CYAN</name>
<comment type="caution">
    <text evidence="3">The sequence shown here is derived from an EMBL/GenBank/DDBJ whole genome shotgun (WGS) entry which is preliminary data.</text>
</comment>
<dbReference type="PROSITE" id="PS00330">
    <property type="entry name" value="HEMOLYSIN_CALCIUM"/>
    <property type="match status" value="3"/>
</dbReference>
<gene>
    <name evidence="3" type="ORF">ACE1B6_00695</name>
</gene>
<keyword evidence="2" id="KW-0964">Secreted</keyword>
<dbReference type="PANTHER" id="PTHR38340">
    <property type="entry name" value="S-LAYER PROTEIN"/>
    <property type="match status" value="1"/>
</dbReference>
<dbReference type="Gene3D" id="2.150.10.10">
    <property type="entry name" value="Serralysin-like metalloprotease, C-terminal"/>
    <property type="match status" value="1"/>
</dbReference>
<dbReference type="Proteomes" id="UP001576776">
    <property type="component" value="Unassembled WGS sequence"/>
</dbReference>
<evidence type="ECO:0000256" key="2">
    <source>
        <dbReference type="ARBA" id="ARBA00022525"/>
    </source>
</evidence>
<dbReference type="EMBL" id="JBHFNS010000013">
    <property type="protein sequence ID" value="MFB2933774.1"/>
    <property type="molecule type" value="Genomic_DNA"/>
</dbReference>
<dbReference type="Gene3D" id="2.60.40.2810">
    <property type="match status" value="1"/>
</dbReference>